<dbReference type="PANTHER" id="PTHR38474:SF1">
    <property type="entry name" value="SLR0299 PROTEIN"/>
    <property type="match status" value="1"/>
</dbReference>
<dbReference type="SUPFAM" id="SSF52777">
    <property type="entry name" value="CoA-dependent acyltransferases"/>
    <property type="match status" value="1"/>
</dbReference>
<sequence length="208" mass="24168">MNKSRVDIANWNRKEHFEFFNTFHDPYFGVTFKVDVTKMYAKSKSNAVSFFALYLHACTKAINSVENLRYRIDSESNVVCFDKIHASATILRPDNTFGFSFIDFEQDFERFNKNYEAEKSRIFNSSHLFPPKNSLDCFHCSALPWVNFTGHKEPCNGVKDSVPKIAFSKTEVIKDKQMINIAISVNHALVDGYHIGLFLEKFQYFLNQ</sequence>
<dbReference type="InterPro" id="IPR001707">
    <property type="entry name" value="Cmp_AcTrfase"/>
</dbReference>
<accession>A0ABQ2BZE6</accession>
<dbReference type="PANTHER" id="PTHR38474">
    <property type="entry name" value="SLR0299 PROTEIN"/>
    <property type="match status" value="1"/>
</dbReference>
<proteinExistence type="predicted"/>
<dbReference type="EMBL" id="BMDQ01000002">
    <property type="protein sequence ID" value="GGI57301.1"/>
    <property type="molecule type" value="Genomic_DNA"/>
</dbReference>
<evidence type="ECO:0000313" key="1">
    <source>
        <dbReference type="EMBL" id="GGI57301.1"/>
    </source>
</evidence>
<dbReference type="SMART" id="SM01059">
    <property type="entry name" value="CAT"/>
    <property type="match status" value="1"/>
</dbReference>
<dbReference type="Pfam" id="PF00302">
    <property type="entry name" value="CAT"/>
    <property type="match status" value="1"/>
</dbReference>
<dbReference type="Proteomes" id="UP000624701">
    <property type="component" value="Unassembled WGS sequence"/>
</dbReference>
<dbReference type="Gene3D" id="3.30.559.10">
    <property type="entry name" value="Chloramphenicol acetyltransferase-like domain"/>
    <property type="match status" value="1"/>
</dbReference>
<keyword evidence="2" id="KW-1185">Reference proteome</keyword>
<comment type="caution">
    <text evidence="1">The sequence shown here is derived from an EMBL/GenBank/DDBJ whole genome shotgun (WGS) entry which is preliminary data.</text>
</comment>
<organism evidence="1 2">
    <name type="scientific">Winogradskyella haliclonae</name>
    <dbReference type="NCBI Taxonomy" id="2048558"/>
    <lineage>
        <taxon>Bacteria</taxon>
        <taxon>Pseudomonadati</taxon>
        <taxon>Bacteroidota</taxon>
        <taxon>Flavobacteriia</taxon>
        <taxon>Flavobacteriales</taxon>
        <taxon>Flavobacteriaceae</taxon>
        <taxon>Winogradskyella</taxon>
    </lineage>
</organism>
<gene>
    <name evidence="1" type="ORF">GCM10011444_16100</name>
</gene>
<protein>
    <submittedName>
        <fullName evidence="1">Chloramphenicol acetyltransferase</fullName>
    </submittedName>
</protein>
<evidence type="ECO:0000313" key="2">
    <source>
        <dbReference type="Proteomes" id="UP000624701"/>
    </source>
</evidence>
<name>A0ABQ2BZE6_9FLAO</name>
<reference evidence="2" key="1">
    <citation type="journal article" date="2019" name="Int. J. Syst. Evol. Microbiol.">
        <title>The Global Catalogue of Microorganisms (GCM) 10K type strain sequencing project: providing services to taxonomists for standard genome sequencing and annotation.</title>
        <authorList>
            <consortium name="The Broad Institute Genomics Platform"/>
            <consortium name="The Broad Institute Genome Sequencing Center for Infectious Disease"/>
            <person name="Wu L."/>
            <person name="Ma J."/>
        </authorList>
    </citation>
    <scope>NUCLEOTIDE SEQUENCE [LARGE SCALE GENOMIC DNA]</scope>
    <source>
        <strain evidence="2">CCM 8681</strain>
    </source>
</reference>
<dbReference type="InterPro" id="IPR023213">
    <property type="entry name" value="CAT-like_dom_sf"/>
</dbReference>
<dbReference type="RefSeq" id="WP_188374224.1">
    <property type="nucleotide sequence ID" value="NZ_BMDQ01000002.1"/>
</dbReference>